<evidence type="ECO:0000313" key="5">
    <source>
        <dbReference type="Proteomes" id="UP000434276"/>
    </source>
</evidence>
<dbReference type="AlphaFoldDB" id="A0A5S9XS25"/>
<protein>
    <submittedName>
        <fullName evidence="2">Uncharacterized protein</fullName>
    </submittedName>
</protein>
<organism evidence="2 5">
    <name type="scientific">Arabidopsis thaliana</name>
    <name type="common">Mouse-ear cress</name>
    <dbReference type="NCBI Taxonomy" id="3702"/>
    <lineage>
        <taxon>Eukaryota</taxon>
        <taxon>Viridiplantae</taxon>
        <taxon>Streptophyta</taxon>
        <taxon>Embryophyta</taxon>
        <taxon>Tracheophyta</taxon>
        <taxon>Spermatophyta</taxon>
        <taxon>Magnoliopsida</taxon>
        <taxon>eudicotyledons</taxon>
        <taxon>Gunneridae</taxon>
        <taxon>Pentapetalae</taxon>
        <taxon>rosids</taxon>
        <taxon>malvids</taxon>
        <taxon>Brassicales</taxon>
        <taxon>Brassicaceae</taxon>
        <taxon>Camelineae</taxon>
        <taxon>Arabidopsis</taxon>
    </lineage>
</organism>
<proteinExistence type="predicted"/>
<evidence type="ECO:0000313" key="2">
    <source>
        <dbReference type="EMBL" id="CAA0395149.1"/>
    </source>
</evidence>
<feature type="chain" id="PRO_5036150651" evidence="1">
    <location>
        <begin position="26"/>
        <end position="89"/>
    </location>
</feature>
<gene>
    <name evidence="3" type="ORF">AN1_LOCUS18014</name>
    <name evidence="2" type="ORF">C24_LOCUS17900</name>
</gene>
<accession>A0A654FNY0</accession>
<dbReference type="ExpressionAtlas" id="A0A5S9XS25">
    <property type="expression patterns" value="baseline and differential"/>
</dbReference>
<dbReference type="Proteomes" id="UP000434276">
    <property type="component" value="Unassembled WGS sequence"/>
</dbReference>
<name>A0A5S9XS25_ARATH</name>
<sequence>MGFKNNLSLVSVMVFALILLPMISGQTMQCYSGIACTDDGTCNDYCNPRNNNLGGVCLRRANCCCCYVSVVKSQESSISKDTNNVFITN</sequence>
<evidence type="ECO:0000313" key="4">
    <source>
        <dbReference type="Proteomes" id="UP000426265"/>
    </source>
</evidence>
<accession>A0A5S9XS25</accession>
<keyword evidence="1" id="KW-0732">Signal</keyword>
<evidence type="ECO:0000313" key="3">
    <source>
        <dbReference type="EMBL" id="VYS62588.1"/>
    </source>
</evidence>
<evidence type="ECO:0000256" key="1">
    <source>
        <dbReference type="SAM" id="SignalP"/>
    </source>
</evidence>
<dbReference type="Proteomes" id="UP000426265">
    <property type="component" value="Unassembled WGS sequence"/>
</dbReference>
<dbReference type="EMBL" id="CACRSJ010000109">
    <property type="protein sequence ID" value="VYS62588.1"/>
    <property type="molecule type" value="Genomic_DNA"/>
</dbReference>
<reference evidence="2 5" key="1">
    <citation type="submission" date="2019-12" db="EMBL/GenBank/DDBJ databases">
        <authorList>
            <person name="Jiao W.-B."/>
            <person name="Schneeberger K."/>
        </authorList>
    </citation>
    <scope>NUCLEOTIDE SEQUENCE [LARGE SCALE GENOMIC DNA]</scope>
    <source>
        <strain evidence="4">cv. An-1</strain>
        <strain evidence="5">cv. C24</strain>
    </source>
</reference>
<dbReference type="EMBL" id="CACSHJ010000095">
    <property type="protein sequence ID" value="CAA0395149.1"/>
    <property type="molecule type" value="Genomic_DNA"/>
</dbReference>
<dbReference type="OrthoDB" id="1105246at2759"/>
<feature type="signal peptide" evidence="1">
    <location>
        <begin position="1"/>
        <end position="25"/>
    </location>
</feature>